<feature type="region of interest" description="Disordered" evidence="8">
    <location>
        <begin position="60"/>
        <end position="81"/>
    </location>
</feature>
<evidence type="ECO:0000256" key="2">
    <source>
        <dbReference type="ARBA" id="ARBA00022723"/>
    </source>
</evidence>
<dbReference type="Proteomes" id="UP000694941">
    <property type="component" value="Unplaced"/>
</dbReference>
<dbReference type="InterPro" id="IPR011993">
    <property type="entry name" value="PH-like_dom_sf"/>
</dbReference>
<evidence type="ECO:0000259" key="11">
    <source>
        <dbReference type="PROSITE" id="PS50008"/>
    </source>
</evidence>
<dbReference type="Pfam" id="PF00388">
    <property type="entry name" value="PI-PLC-X"/>
    <property type="match status" value="1"/>
</dbReference>
<dbReference type="SUPFAM" id="SSF50729">
    <property type="entry name" value="PH domain-like"/>
    <property type="match status" value="1"/>
</dbReference>
<dbReference type="InterPro" id="IPR000909">
    <property type="entry name" value="PLipase_C_PInositol-sp_X_dom"/>
</dbReference>
<dbReference type="InterPro" id="IPR017946">
    <property type="entry name" value="PLC-like_Pdiesterase_TIM-brl"/>
</dbReference>
<evidence type="ECO:0000259" key="9">
    <source>
        <dbReference type="PROSITE" id="PS50003"/>
    </source>
</evidence>
<evidence type="ECO:0000256" key="3">
    <source>
        <dbReference type="ARBA" id="ARBA00022842"/>
    </source>
</evidence>
<dbReference type="InterPro" id="IPR015359">
    <property type="entry name" value="PLC_EF-hand-like"/>
</dbReference>
<dbReference type="Pfam" id="PF00387">
    <property type="entry name" value="PI-PLC-Y"/>
    <property type="match status" value="1"/>
</dbReference>
<dbReference type="CDD" id="cd16206">
    <property type="entry name" value="EFh_PRIP"/>
    <property type="match status" value="1"/>
</dbReference>
<feature type="region of interest" description="Disordered" evidence="8">
    <location>
        <begin position="1"/>
        <end position="36"/>
    </location>
</feature>
<dbReference type="CDD" id="cd13364">
    <property type="entry name" value="PH_PLC_eta"/>
    <property type="match status" value="1"/>
</dbReference>
<dbReference type="PROSITE" id="PS50008">
    <property type="entry name" value="PIPLC_Y_DOMAIN"/>
    <property type="match status" value="1"/>
</dbReference>
<evidence type="ECO:0000256" key="1">
    <source>
        <dbReference type="ARBA" id="ARBA00000110"/>
    </source>
</evidence>
<dbReference type="InterPro" id="IPR011992">
    <property type="entry name" value="EF-hand-dom_pair"/>
</dbReference>
<evidence type="ECO:0000259" key="10">
    <source>
        <dbReference type="PROSITE" id="PS50004"/>
    </source>
</evidence>
<dbReference type="PROSITE" id="PS50007">
    <property type="entry name" value="PIPLC_X_DOMAIN"/>
    <property type="match status" value="1"/>
</dbReference>
<keyword evidence="2" id="KW-0479">Metal-binding</keyword>
<keyword evidence="5" id="KW-0807">Transducer</keyword>
<dbReference type="RefSeq" id="XP_022249920.1">
    <property type="nucleotide sequence ID" value="XM_022394212.1"/>
</dbReference>
<dbReference type="SMART" id="SM00233">
    <property type="entry name" value="PH"/>
    <property type="match status" value="1"/>
</dbReference>
<evidence type="ECO:0000313" key="13">
    <source>
        <dbReference type="RefSeq" id="XP_022249920.1"/>
    </source>
</evidence>
<dbReference type="PANTHER" id="PTHR10336:SF196">
    <property type="entry name" value="PHOSPHOINOSITIDE PHOSPHOLIPASE C"/>
    <property type="match status" value="1"/>
</dbReference>
<protein>
    <recommendedName>
        <fullName evidence="7">Phosphoinositide phospholipase C</fullName>
        <ecNumber evidence="7">3.1.4.11</ecNumber>
    </recommendedName>
</protein>
<dbReference type="InterPro" id="IPR000008">
    <property type="entry name" value="C2_dom"/>
</dbReference>
<dbReference type="Pfam" id="PF16457">
    <property type="entry name" value="PH_12"/>
    <property type="match status" value="1"/>
</dbReference>
<dbReference type="PRINTS" id="PR00390">
    <property type="entry name" value="PHPHLIPASEC"/>
</dbReference>
<evidence type="ECO:0000256" key="6">
    <source>
        <dbReference type="ARBA" id="ARBA00023239"/>
    </source>
</evidence>
<name>A0ABM1T214_LIMPO</name>
<dbReference type="GeneID" id="106466232"/>
<dbReference type="InterPro" id="IPR001711">
    <property type="entry name" value="PLipase_C_Pinositol-sp_Y"/>
</dbReference>
<keyword evidence="7" id="KW-0442">Lipid degradation</keyword>
<evidence type="ECO:0000313" key="12">
    <source>
        <dbReference type="Proteomes" id="UP000694941"/>
    </source>
</evidence>
<dbReference type="Gene3D" id="2.30.29.30">
    <property type="entry name" value="Pleckstrin-homology domain (PH domain)/Phosphotyrosine-binding domain (PTB)"/>
    <property type="match status" value="1"/>
</dbReference>
<dbReference type="SUPFAM" id="SSF49562">
    <property type="entry name" value="C2 domain (Calcium/lipid-binding domain, CaLB)"/>
    <property type="match status" value="1"/>
</dbReference>
<dbReference type="EC" id="3.1.4.11" evidence="7"/>
<feature type="domain" description="C2" evidence="10">
    <location>
        <begin position="700"/>
        <end position="827"/>
    </location>
</feature>
<dbReference type="SMART" id="SM00149">
    <property type="entry name" value="PLCYc"/>
    <property type="match status" value="1"/>
</dbReference>
<dbReference type="SMART" id="SM00148">
    <property type="entry name" value="PLCXc"/>
    <property type="match status" value="1"/>
</dbReference>
<dbReference type="PROSITE" id="PS50004">
    <property type="entry name" value="C2"/>
    <property type="match status" value="1"/>
</dbReference>
<evidence type="ECO:0000256" key="7">
    <source>
        <dbReference type="RuleBase" id="RU361133"/>
    </source>
</evidence>
<dbReference type="Gene3D" id="2.60.40.150">
    <property type="entry name" value="C2 domain"/>
    <property type="match status" value="1"/>
</dbReference>
<keyword evidence="12" id="KW-1185">Reference proteome</keyword>
<dbReference type="Pfam" id="PF09279">
    <property type="entry name" value="EF-hand_like"/>
    <property type="match status" value="1"/>
</dbReference>
<dbReference type="SUPFAM" id="SSF51695">
    <property type="entry name" value="PLC-like phosphodiesterases"/>
    <property type="match status" value="1"/>
</dbReference>
<dbReference type="PANTHER" id="PTHR10336">
    <property type="entry name" value="PHOSPHOINOSITIDE-SPECIFIC PHOSPHOLIPASE C FAMILY PROTEIN"/>
    <property type="match status" value="1"/>
</dbReference>
<feature type="domain" description="PI-PLC Y-box" evidence="11">
    <location>
        <begin position="586"/>
        <end position="698"/>
    </location>
</feature>
<dbReference type="PROSITE" id="PS50003">
    <property type="entry name" value="PH_DOMAIN"/>
    <property type="match status" value="1"/>
</dbReference>
<comment type="catalytic activity">
    <reaction evidence="7">
        <text>a 1,2-diacyl-sn-glycero-3-phospho-(1D-myo-inositol-4,5-bisphosphate) + H2O = 1D-myo-inositol 1,4,5-trisphosphate + a 1,2-diacyl-sn-glycerol + H(+)</text>
        <dbReference type="Rhea" id="RHEA:33179"/>
        <dbReference type="ChEBI" id="CHEBI:15377"/>
        <dbReference type="ChEBI" id="CHEBI:15378"/>
        <dbReference type="ChEBI" id="CHEBI:17815"/>
        <dbReference type="ChEBI" id="CHEBI:58456"/>
        <dbReference type="ChEBI" id="CHEBI:203600"/>
        <dbReference type="EC" id="3.1.4.11"/>
    </reaction>
</comment>
<dbReference type="SMART" id="SM00239">
    <property type="entry name" value="C2"/>
    <property type="match status" value="1"/>
</dbReference>
<reference evidence="13" key="1">
    <citation type="submission" date="2025-08" db="UniProtKB">
        <authorList>
            <consortium name="RefSeq"/>
        </authorList>
    </citation>
    <scope>IDENTIFICATION</scope>
    <source>
        <tissue evidence="13">Muscle</tissue>
    </source>
</reference>
<dbReference type="Gene3D" id="3.20.20.190">
    <property type="entry name" value="Phosphatidylinositol (PI) phosphodiesterase"/>
    <property type="match status" value="1"/>
</dbReference>
<evidence type="ECO:0000256" key="4">
    <source>
        <dbReference type="ARBA" id="ARBA00023157"/>
    </source>
</evidence>
<feature type="domain" description="PH" evidence="9">
    <location>
        <begin position="100"/>
        <end position="210"/>
    </location>
</feature>
<dbReference type="InterPro" id="IPR001849">
    <property type="entry name" value="PH_domain"/>
</dbReference>
<feature type="compositionally biased region" description="Polar residues" evidence="8">
    <location>
        <begin position="1"/>
        <end position="17"/>
    </location>
</feature>
<sequence>MATVLNTTQPSRSSTGDIQHKMCKTNGSTLGEQSEEDLEHEGIIKEPSYPVTLTGSMTSLKTSDENYDDKTPSRGKSVVFHSETSQPPIRKIYSASDCWQYMMDGSSMVKLKSSSRQYRRYFILEEDLSTIRWVPSAKQAAKAKLSIRCVHEVRAGKTTELLRRKDIAGGYDEACAFSIIYGNRYKSLDLIASSADEANIWISGLSVLVSGNEGNMNVIHFILNISYRLCLDLAYIPEKAVKRSIGWLHSAFHQSNRDGKGTLDDKETIALVKKLNNHMSSVSVKQKIMELNMEKMGRDRGRLNSCQFINLFKSTATRPEIYFLLIRYSGKDYMTAEDFHLFLEGEQGVYGVTLDECRRLIEKYEPSEESKRKHQLLIDGFTRFLLSEYCDVMNPSHQSVFQDMSQPLAQYVISSSSTFIHLQNREIPLSTVEWYRKALKFGCRSITVECWDAEDEPVVSRPDTASTETRLSQVLEVISTHAFSLSEYPLVICLQNHCSLQGQLQVVSLIREKLGSHLVFPNLDDSTGDFKMSPESLKRKILLKGKTLPSHCSQTGEVSEDEEFGETNIPCKKTKKIQLCKELSDLMILHSIRFTDFKTAYHIQKPTDVCSLDTSLALKLIHYTPEDLLDHSQQFIFHVRLSKHQIISENFNPLYMWSSGYQMVAVNVLTPGETLDVSRAWFQQNGGCGYVLKPSNLRHRIASVSSTFKRHGPGLNSMVVHLRIISGQELPVPSGGSRKANAIDPYVQVQLFGVPADCAAAHTKTVSNQGHSPLFEESFKFLVTVPELAVLRFIVLDDEYIGDDFIGQYSIPVSCLQTGYRHLHLLNKTGELLRKATLFIHIAVTRHGRPRRQPRKKYWQKKLKTTGVADIDKTFKKDLGKPPSRRSSLVSPAKEFLLCDISPFVKMELCYLPMLLF</sequence>
<accession>A0ABM1T214</accession>
<dbReference type="SUPFAM" id="SSF47473">
    <property type="entry name" value="EF-hand"/>
    <property type="match status" value="1"/>
</dbReference>
<organism evidence="12 13">
    <name type="scientific">Limulus polyphemus</name>
    <name type="common">Atlantic horseshoe crab</name>
    <dbReference type="NCBI Taxonomy" id="6850"/>
    <lineage>
        <taxon>Eukaryota</taxon>
        <taxon>Metazoa</taxon>
        <taxon>Ecdysozoa</taxon>
        <taxon>Arthropoda</taxon>
        <taxon>Chelicerata</taxon>
        <taxon>Merostomata</taxon>
        <taxon>Xiphosura</taxon>
        <taxon>Limulidae</taxon>
        <taxon>Limulus</taxon>
    </lineage>
</organism>
<evidence type="ECO:0000256" key="5">
    <source>
        <dbReference type="ARBA" id="ARBA00023224"/>
    </source>
</evidence>
<dbReference type="Pfam" id="PF00168">
    <property type="entry name" value="C2"/>
    <property type="match status" value="1"/>
</dbReference>
<keyword evidence="4" id="KW-1015">Disulfide bond</keyword>
<dbReference type="InterPro" id="IPR001192">
    <property type="entry name" value="PI-PLC_fam"/>
</dbReference>
<gene>
    <name evidence="13" type="primary">LOC106466232</name>
</gene>
<keyword evidence="7" id="KW-0378">Hydrolase</keyword>
<dbReference type="InterPro" id="IPR035892">
    <property type="entry name" value="C2_domain_sf"/>
</dbReference>
<evidence type="ECO:0000256" key="8">
    <source>
        <dbReference type="SAM" id="MobiDB-lite"/>
    </source>
</evidence>
<comment type="catalytic activity">
    <reaction evidence="1">
        <text>an N-(acyl)-sphingosylphosphoethanolamine = an N-(acyl)-sphingosyl-1,3-cyclic phosphate + ethanolamine</text>
        <dbReference type="Rhea" id="RHEA:60648"/>
        <dbReference type="ChEBI" id="CHEBI:57603"/>
        <dbReference type="ChEBI" id="CHEBI:143891"/>
        <dbReference type="ChEBI" id="CHEBI:143892"/>
    </reaction>
</comment>
<keyword evidence="3" id="KW-0460">Magnesium</keyword>
<dbReference type="CDD" id="cd00275">
    <property type="entry name" value="C2_PLC_like"/>
    <property type="match status" value="1"/>
</dbReference>
<dbReference type="Gene3D" id="1.10.238.10">
    <property type="entry name" value="EF-hand"/>
    <property type="match status" value="1"/>
</dbReference>
<keyword evidence="7" id="KW-0443">Lipid metabolism</keyword>
<keyword evidence="6" id="KW-0456">Lyase</keyword>
<proteinExistence type="predicted"/>
<feature type="compositionally biased region" description="Basic and acidic residues" evidence="8">
    <location>
        <begin position="62"/>
        <end position="72"/>
    </location>
</feature>